<dbReference type="InterPro" id="IPR029151">
    <property type="entry name" value="Sensor-like_sf"/>
</dbReference>
<dbReference type="Pfam" id="PF14827">
    <property type="entry name" value="dCache_3"/>
    <property type="match status" value="1"/>
</dbReference>
<evidence type="ECO:0000259" key="1">
    <source>
        <dbReference type="Pfam" id="PF14827"/>
    </source>
</evidence>
<evidence type="ECO:0000313" key="2">
    <source>
        <dbReference type="EMBL" id="SUX11398.1"/>
    </source>
</evidence>
<dbReference type="GeneID" id="93090264"/>
<evidence type="ECO:0000313" key="3">
    <source>
        <dbReference type="Proteomes" id="UP000254920"/>
    </source>
</evidence>
<dbReference type="AlphaFoldDB" id="A0A381DL87"/>
<gene>
    <name evidence="2" type="ORF">NCTC12475_01623</name>
</gene>
<accession>A0A381DL87</accession>
<sequence length="284" mass="33334">MKKTLKKFILIVAVILVIILGVLFYKFKISEKEFMVKQYFDINSEILLSTIKEDNINAMTLSLILSQNEDIKKCLLSQDRHFCYTTLNNYIDILSKIPLYQNIMLHTHTSELKSLVRSWNYDKFGDDLTKFRHTLLEVKNSKKSVYGIEAGRCGVFIRGISPISYDSKFLGSLEVMLDFNHLDTIAKRRGYDIFVLVDQKYFSECFQRNSLVKNYAILNESSANLNILTTLKKFDFENEEFAKINSNYFYKIELYDIKNNKIGFIILHFNNDKVENSISKLMRY</sequence>
<name>A0A381DL87_9BACT</name>
<proteinExistence type="predicted"/>
<reference evidence="2 3" key="1">
    <citation type="submission" date="2018-06" db="EMBL/GenBank/DDBJ databases">
        <authorList>
            <consortium name="Pathogen Informatics"/>
            <person name="Doyle S."/>
        </authorList>
    </citation>
    <scope>NUCLEOTIDE SEQUENCE [LARGE SCALE GENOMIC DNA]</scope>
    <source>
        <strain evidence="2 3">NCTC12475</strain>
    </source>
</reference>
<dbReference type="OrthoDB" id="5362926at2"/>
<organism evidence="2 3">
    <name type="scientific">Campylobacter sputorum subsp. sputorum</name>
    <dbReference type="NCBI Taxonomy" id="32024"/>
    <lineage>
        <taxon>Bacteria</taxon>
        <taxon>Pseudomonadati</taxon>
        <taxon>Campylobacterota</taxon>
        <taxon>Epsilonproteobacteria</taxon>
        <taxon>Campylobacterales</taxon>
        <taxon>Campylobacteraceae</taxon>
        <taxon>Campylobacter</taxon>
    </lineage>
</organism>
<protein>
    <submittedName>
        <fullName evidence="2">Putative methyl-accepting chemotaxis sensory transducer with Pas/Pac sensor</fullName>
    </submittedName>
</protein>
<keyword evidence="3" id="KW-1185">Reference proteome</keyword>
<dbReference type="Proteomes" id="UP000254920">
    <property type="component" value="Unassembled WGS sequence"/>
</dbReference>
<dbReference type="RefSeq" id="WP_089182130.1">
    <property type="nucleotide sequence ID" value="NZ_CP043427.1"/>
</dbReference>
<feature type="domain" description="Double Cache" evidence="1">
    <location>
        <begin position="48"/>
        <end position="265"/>
    </location>
</feature>
<dbReference type="InterPro" id="IPR029150">
    <property type="entry name" value="dCache_3"/>
</dbReference>
<dbReference type="STRING" id="32024.GCA_000788295_00846"/>
<dbReference type="SUPFAM" id="SSF103190">
    <property type="entry name" value="Sensory domain-like"/>
    <property type="match status" value="1"/>
</dbReference>
<dbReference type="EMBL" id="UFVD01000001">
    <property type="protein sequence ID" value="SUX11398.1"/>
    <property type="molecule type" value="Genomic_DNA"/>
</dbReference>